<dbReference type="RefSeq" id="WP_129032542.1">
    <property type="nucleotide sequence ID" value="NZ_CP059603.1"/>
</dbReference>
<dbReference type="AlphaFoldDB" id="A0A4Q0VJ52"/>
<evidence type="ECO:0000313" key="1">
    <source>
        <dbReference type="EMBL" id="RXI78557.1"/>
    </source>
</evidence>
<dbReference type="EMBL" id="QXIL01000010">
    <property type="protein sequence ID" value="RXI78557.1"/>
    <property type="molecule type" value="Genomic_DNA"/>
</dbReference>
<accession>A0A4Q0VJ52</accession>
<protein>
    <submittedName>
        <fullName evidence="1">Uncharacterized protein</fullName>
    </submittedName>
</protein>
<evidence type="ECO:0000313" key="2">
    <source>
        <dbReference type="Proteomes" id="UP000290602"/>
    </source>
</evidence>
<dbReference type="Proteomes" id="UP000290602">
    <property type="component" value="Unassembled WGS sequence"/>
</dbReference>
<name>A0A4Q0VJ52_9LACO</name>
<gene>
    <name evidence="1" type="ORF">DXH47_06470</name>
</gene>
<comment type="caution">
    <text evidence="1">The sequence shown here is derived from an EMBL/GenBank/DDBJ whole genome shotgun (WGS) entry which is preliminary data.</text>
</comment>
<reference evidence="1 2" key="1">
    <citation type="submission" date="2018-08" db="EMBL/GenBank/DDBJ databases">
        <title>Lactobacillus suantsai sp. nov., isolated from traditional fermented suan-tsai in Taiwan.</title>
        <authorList>
            <person name="Huang C.-H."/>
        </authorList>
    </citation>
    <scope>NUCLEOTIDE SEQUENCE [LARGE SCALE GENOMIC DNA]</scope>
    <source>
        <strain evidence="1 2">BCRC 12945</strain>
    </source>
</reference>
<keyword evidence="2" id="KW-1185">Reference proteome</keyword>
<organism evidence="1 2">
    <name type="scientific">Levilactobacillus suantsaii</name>
    <dbReference type="NCBI Taxonomy" id="2292255"/>
    <lineage>
        <taxon>Bacteria</taxon>
        <taxon>Bacillati</taxon>
        <taxon>Bacillota</taxon>
        <taxon>Bacilli</taxon>
        <taxon>Lactobacillales</taxon>
        <taxon>Lactobacillaceae</taxon>
        <taxon>Levilactobacillus</taxon>
    </lineage>
</organism>
<dbReference type="OrthoDB" id="2322624at2"/>
<proteinExistence type="predicted"/>
<sequence>MLTADFDVKIKLIILTSIAIVVLALIVGRLWIKAGHFTRYFSGVLAVIVVLCFILGSLLLIHQ</sequence>